<feature type="region of interest" description="Disordered" evidence="1">
    <location>
        <begin position="1"/>
        <end position="22"/>
    </location>
</feature>
<accession>A0ABV3DQX2</accession>
<name>A0ABV3DQX2_9ACTN</name>
<dbReference type="InterPro" id="IPR005502">
    <property type="entry name" value="Ribosyl_crysJ1"/>
</dbReference>
<dbReference type="PANTHER" id="PTHR16222">
    <property type="entry name" value="ADP-RIBOSYLGLYCOHYDROLASE"/>
    <property type="match status" value="1"/>
</dbReference>
<dbReference type="InterPro" id="IPR036705">
    <property type="entry name" value="Ribosyl_crysJ1_sf"/>
</dbReference>
<dbReference type="EMBL" id="JBEZFP010000112">
    <property type="protein sequence ID" value="MEU8138153.1"/>
    <property type="molecule type" value="Genomic_DNA"/>
</dbReference>
<comment type="caution">
    <text evidence="2">The sequence shown here is derived from an EMBL/GenBank/DDBJ whole genome shotgun (WGS) entry which is preliminary data.</text>
</comment>
<dbReference type="SUPFAM" id="SSF101478">
    <property type="entry name" value="ADP-ribosylglycohydrolase"/>
    <property type="match status" value="1"/>
</dbReference>
<dbReference type="Proteomes" id="UP001551482">
    <property type="component" value="Unassembled WGS sequence"/>
</dbReference>
<evidence type="ECO:0000313" key="3">
    <source>
        <dbReference type="Proteomes" id="UP001551482"/>
    </source>
</evidence>
<dbReference type="Pfam" id="PF03747">
    <property type="entry name" value="ADP_ribosyl_GH"/>
    <property type="match status" value="1"/>
</dbReference>
<keyword evidence="2" id="KW-0378">Hydrolase</keyword>
<evidence type="ECO:0000313" key="2">
    <source>
        <dbReference type="EMBL" id="MEU8138153.1"/>
    </source>
</evidence>
<dbReference type="InterPro" id="IPR050792">
    <property type="entry name" value="ADP-ribosylglycohydrolase"/>
</dbReference>
<organism evidence="2 3">
    <name type="scientific">Streptodolium elevatio</name>
    <dbReference type="NCBI Taxonomy" id="3157996"/>
    <lineage>
        <taxon>Bacteria</taxon>
        <taxon>Bacillati</taxon>
        <taxon>Actinomycetota</taxon>
        <taxon>Actinomycetes</taxon>
        <taxon>Kitasatosporales</taxon>
        <taxon>Streptomycetaceae</taxon>
        <taxon>Streptodolium</taxon>
    </lineage>
</organism>
<dbReference type="GO" id="GO:0016798">
    <property type="term" value="F:hydrolase activity, acting on glycosyl bonds"/>
    <property type="evidence" value="ECO:0007669"/>
    <property type="project" value="UniProtKB-KW"/>
</dbReference>
<dbReference type="EC" id="3.2.2.-" evidence="2"/>
<proteinExistence type="predicted"/>
<dbReference type="RefSeq" id="WP_358361073.1">
    <property type="nucleotide sequence ID" value="NZ_JBEZFP010000112.1"/>
</dbReference>
<protein>
    <submittedName>
        <fullName evidence="2">ADP-ribosylglycohydrolase family protein</fullName>
        <ecNumber evidence="2">3.2.2.-</ecNumber>
    </submittedName>
</protein>
<sequence length="328" mass="34728">MTELPSTRPEPTARTIDSTPTTHAVPAVALPSPQVRALGSLRGLAVGDALGAQHFVPANLARLRRRELPDAPWPWTDDTEMACAVYAELAAHGRIDQDRLAASFARHHDFDRGYGPTVNRMLRLVRAGGSWRELAAESFDGTGSWGNGAAMRVAPLGAWFADDPERAAYEAARSAEVTHRHPEGVAGAVAVAVGTALACDRTAHLAPDAFVAAVAAATPPGLVRTRLDSARRLLDRADAAQVGRTLGNGRRVSAPDTVLFTIWVAARHRDDFEAAFWATASAGGDVDTTCAIVGGIIGARVGAERLPAGWWDRVEALPDWAFAAAQAD</sequence>
<evidence type="ECO:0000256" key="1">
    <source>
        <dbReference type="SAM" id="MobiDB-lite"/>
    </source>
</evidence>
<keyword evidence="3" id="KW-1185">Reference proteome</keyword>
<reference evidence="2 3" key="1">
    <citation type="submission" date="2024-06" db="EMBL/GenBank/DDBJ databases">
        <title>The Natural Products Discovery Center: Release of the First 8490 Sequenced Strains for Exploring Actinobacteria Biosynthetic Diversity.</title>
        <authorList>
            <person name="Kalkreuter E."/>
            <person name="Kautsar S.A."/>
            <person name="Yang D."/>
            <person name="Bader C.D."/>
            <person name="Teijaro C.N."/>
            <person name="Fluegel L."/>
            <person name="Davis C.M."/>
            <person name="Simpson J.R."/>
            <person name="Lauterbach L."/>
            <person name="Steele A.D."/>
            <person name="Gui C."/>
            <person name="Meng S."/>
            <person name="Li G."/>
            <person name="Viehrig K."/>
            <person name="Ye F."/>
            <person name="Su P."/>
            <person name="Kiefer A.F."/>
            <person name="Nichols A."/>
            <person name="Cepeda A.J."/>
            <person name="Yan W."/>
            <person name="Fan B."/>
            <person name="Jiang Y."/>
            <person name="Adhikari A."/>
            <person name="Zheng C.-J."/>
            <person name="Schuster L."/>
            <person name="Cowan T.M."/>
            <person name="Smanski M.J."/>
            <person name="Chevrette M.G."/>
            <person name="De Carvalho L.P.S."/>
            <person name="Shen B."/>
        </authorList>
    </citation>
    <scope>NUCLEOTIDE SEQUENCE [LARGE SCALE GENOMIC DNA]</scope>
    <source>
        <strain evidence="2 3">NPDC048946</strain>
    </source>
</reference>
<keyword evidence="2" id="KW-0326">Glycosidase</keyword>
<gene>
    <name evidence="2" type="ORF">AB0C36_32175</name>
</gene>
<dbReference type="PANTHER" id="PTHR16222:SF12">
    <property type="entry name" value="ADP-RIBOSYLGLYCOHYDROLASE-RELATED"/>
    <property type="match status" value="1"/>
</dbReference>
<dbReference type="Gene3D" id="1.10.4080.10">
    <property type="entry name" value="ADP-ribosylation/Crystallin J1"/>
    <property type="match status" value="1"/>
</dbReference>